<evidence type="ECO:0000259" key="2">
    <source>
        <dbReference type="Pfam" id="PF05569"/>
    </source>
</evidence>
<dbReference type="PANTHER" id="PTHR34978:SF3">
    <property type="entry name" value="SLR0241 PROTEIN"/>
    <property type="match status" value="1"/>
</dbReference>
<proteinExistence type="predicted"/>
<name>G5IFA6_9FIRM</name>
<dbReference type="RefSeq" id="WP_006780163.1">
    <property type="nucleotide sequence ID" value="NZ_CP040506.1"/>
</dbReference>
<dbReference type="InterPro" id="IPR008756">
    <property type="entry name" value="Peptidase_M56"/>
</dbReference>
<dbReference type="CDD" id="cd07341">
    <property type="entry name" value="M56_BlaR1_MecR1_like"/>
    <property type="match status" value="1"/>
</dbReference>
<keyword evidence="1" id="KW-0812">Transmembrane</keyword>
<dbReference type="Proteomes" id="UP000005384">
    <property type="component" value="Unassembled WGS sequence"/>
</dbReference>
<dbReference type="HOGENOM" id="CLU_013716_3_2_9"/>
<sequence>MKNLMTTLLLCSVNMSALALFYMFLTPFLTKHYSAAGRYYTWLVIVVGLIIPFRPHFGNPVVKVPMPGRTAAPVIRPGNGMQVTGPVSNVVPSAISTISWWQAAAVIWLAGVIVFLVYHGIKHYRFLKLTARWSRNVTDEGTLALVRELKTQMGITHDIGLELCGSIGSPMLIGIARPRILLPEMDLGEEELRFILKHELIHYKRKDIWYKFLVLVASAIHWFNPIVYLMAKVIDIQCELSCDGEVVRAEDADTRLFYSETIIGVIRYQSKLKTVLSTNFYGGKKGMKERIFSIMDMGKKKAGIAVICGVVVLTMGTGAVVVANAETKPPVEMTKDDTMINAHLGVSFVPNPDIYGAYAGFGITISEDGTKLLYEGQPVRLFVDEAAESWAFYLDGAGTLNLSAVRNADGEIAGIEPISEQKAQEYQDTYFAEGISGNFAVNEPVQEQEYAKAQENVQEGESKFEQYEPFGITYSAADGALYSNGQRVKMLVDQDAAGGFTTFWTDENGTVNLSVIRDTSGQITGVESISDGKAQEYKAVLADMEEKAPDGLEERVEKRINERYSN</sequence>
<keyword evidence="1" id="KW-1133">Transmembrane helix</keyword>
<comment type="caution">
    <text evidence="3">The sequence shown here is derived from an EMBL/GenBank/DDBJ whole genome shotgun (WGS) entry which is preliminary data.</text>
</comment>
<evidence type="ECO:0000313" key="4">
    <source>
        <dbReference type="Proteomes" id="UP000005384"/>
    </source>
</evidence>
<feature type="transmembrane region" description="Helical" evidence="1">
    <location>
        <begin position="37"/>
        <end position="57"/>
    </location>
</feature>
<keyword evidence="4" id="KW-1185">Reference proteome</keyword>
<accession>G5IFA6</accession>
<feature type="transmembrane region" description="Helical" evidence="1">
    <location>
        <begin position="98"/>
        <end position="118"/>
    </location>
</feature>
<feature type="domain" description="Peptidase M56" evidence="2">
    <location>
        <begin position="7"/>
        <end position="293"/>
    </location>
</feature>
<dbReference type="PATRIC" id="fig|742737.3.peg.2209"/>
<reference evidence="3 4" key="1">
    <citation type="submission" date="2011-08" db="EMBL/GenBank/DDBJ databases">
        <title>The Genome Sequence of Clostridium hathewayi WAL-18680.</title>
        <authorList>
            <consortium name="The Broad Institute Genome Sequencing Platform"/>
            <person name="Earl A."/>
            <person name="Ward D."/>
            <person name="Feldgarden M."/>
            <person name="Gevers D."/>
            <person name="Finegold S.M."/>
            <person name="Summanen P.H."/>
            <person name="Molitoris D.R."/>
            <person name="Song M."/>
            <person name="Daigneault M."/>
            <person name="Allen-Vercoe E."/>
            <person name="Young S.K."/>
            <person name="Zeng Q."/>
            <person name="Gargeya S."/>
            <person name="Fitzgerald M."/>
            <person name="Haas B."/>
            <person name="Abouelleil A."/>
            <person name="Alvarado L."/>
            <person name="Arachchi H.M."/>
            <person name="Berlin A."/>
            <person name="Brown A."/>
            <person name="Chapman S.B."/>
            <person name="Chen Z."/>
            <person name="Dunbar C."/>
            <person name="Freedman E."/>
            <person name="Gearin G."/>
            <person name="Gellesch M."/>
            <person name="Goldberg J."/>
            <person name="Griggs A."/>
            <person name="Gujja S."/>
            <person name="Heiman D."/>
            <person name="Howarth C."/>
            <person name="Larson L."/>
            <person name="Lui A."/>
            <person name="MacDonald P.J.P."/>
            <person name="Montmayeur A."/>
            <person name="Murphy C."/>
            <person name="Neiman D."/>
            <person name="Pearson M."/>
            <person name="Priest M."/>
            <person name="Roberts A."/>
            <person name="Saif S."/>
            <person name="Shea T."/>
            <person name="Shenoy N."/>
            <person name="Sisk P."/>
            <person name="Stolte C."/>
            <person name="Sykes S."/>
            <person name="Wortman J."/>
            <person name="Nusbaum C."/>
            <person name="Birren B."/>
        </authorList>
    </citation>
    <scope>NUCLEOTIDE SEQUENCE [LARGE SCALE GENOMIC DNA]</scope>
    <source>
        <strain evidence="3 4">WAL-18680</strain>
    </source>
</reference>
<feature type="transmembrane region" description="Helical" evidence="1">
    <location>
        <begin position="302"/>
        <end position="325"/>
    </location>
</feature>
<gene>
    <name evidence="3" type="ORF">HMPREF9473_02183</name>
</gene>
<dbReference type="PANTHER" id="PTHR34978">
    <property type="entry name" value="POSSIBLE SENSOR-TRANSDUCER PROTEIN BLAR"/>
    <property type="match status" value="1"/>
</dbReference>
<organism evidence="3 4">
    <name type="scientific">Hungatella hathewayi WAL-18680</name>
    <dbReference type="NCBI Taxonomy" id="742737"/>
    <lineage>
        <taxon>Bacteria</taxon>
        <taxon>Bacillati</taxon>
        <taxon>Bacillota</taxon>
        <taxon>Clostridia</taxon>
        <taxon>Lachnospirales</taxon>
        <taxon>Lachnospiraceae</taxon>
        <taxon>Hungatella</taxon>
    </lineage>
</organism>
<dbReference type="InterPro" id="IPR052173">
    <property type="entry name" value="Beta-lactam_resp_regulator"/>
</dbReference>
<evidence type="ECO:0000256" key="1">
    <source>
        <dbReference type="SAM" id="Phobius"/>
    </source>
</evidence>
<protein>
    <recommendedName>
        <fullName evidence="2">Peptidase M56 domain-containing protein</fullName>
    </recommendedName>
</protein>
<keyword evidence="1" id="KW-0472">Membrane</keyword>
<feature type="transmembrane region" description="Helical" evidence="1">
    <location>
        <begin position="6"/>
        <end position="25"/>
    </location>
</feature>
<dbReference type="AlphaFoldDB" id="G5IFA6"/>
<dbReference type="Pfam" id="PF05569">
    <property type="entry name" value="Peptidase_M56"/>
    <property type="match status" value="1"/>
</dbReference>
<feature type="transmembrane region" description="Helical" evidence="1">
    <location>
        <begin position="208"/>
        <end position="231"/>
    </location>
</feature>
<dbReference type="EMBL" id="ADLN01000044">
    <property type="protein sequence ID" value="EHI59852.1"/>
    <property type="molecule type" value="Genomic_DNA"/>
</dbReference>
<dbReference type="OrthoDB" id="9762883at2"/>
<evidence type="ECO:0000313" key="3">
    <source>
        <dbReference type="EMBL" id="EHI59852.1"/>
    </source>
</evidence>